<dbReference type="EMBL" id="KN880627">
    <property type="protein sequence ID" value="KIY64600.1"/>
    <property type="molecule type" value="Genomic_DNA"/>
</dbReference>
<accession>A0A0D7B327</accession>
<dbReference type="InterPro" id="IPR056009">
    <property type="entry name" value="DUF7587"/>
</dbReference>
<protein>
    <recommendedName>
        <fullName evidence="1">DUF7587 domain-containing protein</fullName>
    </recommendedName>
</protein>
<name>A0A0D7B327_9AGAR</name>
<proteinExistence type="predicted"/>
<organism evidence="2 3">
    <name type="scientific">Cylindrobasidium torrendii FP15055 ss-10</name>
    <dbReference type="NCBI Taxonomy" id="1314674"/>
    <lineage>
        <taxon>Eukaryota</taxon>
        <taxon>Fungi</taxon>
        <taxon>Dikarya</taxon>
        <taxon>Basidiomycota</taxon>
        <taxon>Agaricomycotina</taxon>
        <taxon>Agaricomycetes</taxon>
        <taxon>Agaricomycetidae</taxon>
        <taxon>Agaricales</taxon>
        <taxon>Marasmiineae</taxon>
        <taxon>Physalacriaceae</taxon>
        <taxon>Cylindrobasidium</taxon>
    </lineage>
</organism>
<dbReference type="Proteomes" id="UP000054007">
    <property type="component" value="Unassembled WGS sequence"/>
</dbReference>
<dbReference type="OrthoDB" id="3359845at2759"/>
<dbReference type="AlphaFoldDB" id="A0A0D7B327"/>
<dbReference type="Pfam" id="PF24494">
    <property type="entry name" value="DUF7587"/>
    <property type="match status" value="1"/>
</dbReference>
<keyword evidence="3" id="KW-1185">Reference proteome</keyword>
<evidence type="ECO:0000313" key="3">
    <source>
        <dbReference type="Proteomes" id="UP000054007"/>
    </source>
</evidence>
<sequence length="285" mass="31824">MKRSVDTSPTGSYHRLHQRDILFRVVDGGNRTPKRPPPLKDRSATDLRPAYLAPGRYNGHLPPVGLSATLRAVASHIEPPASESGLEKFHNPKSPFLSTTTSFVWALWEAARRSKIGIQHVAILIINAKPLAQNDMLWQPNLPGALPDPKYYLTTKQRSRAQYSSEVLVKEGIPAYYVMAEIEWTDVASVLRDSAVFNNLHTHTTYAEACEAYRESAGCTTMEAFVRTVYELFRKAKFHGDLKGRGGAEKDLFPLLAAHLACRMSARCDLRRMESGYCSLHGVLC</sequence>
<reference evidence="2 3" key="1">
    <citation type="journal article" date="2015" name="Fungal Genet. Biol.">
        <title>Evolution of novel wood decay mechanisms in Agaricales revealed by the genome sequences of Fistulina hepatica and Cylindrobasidium torrendii.</title>
        <authorList>
            <person name="Floudas D."/>
            <person name="Held B.W."/>
            <person name="Riley R."/>
            <person name="Nagy L.G."/>
            <person name="Koehler G."/>
            <person name="Ransdell A.S."/>
            <person name="Younus H."/>
            <person name="Chow J."/>
            <person name="Chiniquy J."/>
            <person name="Lipzen A."/>
            <person name="Tritt A."/>
            <person name="Sun H."/>
            <person name="Haridas S."/>
            <person name="LaButti K."/>
            <person name="Ohm R.A."/>
            <person name="Kues U."/>
            <person name="Blanchette R.A."/>
            <person name="Grigoriev I.V."/>
            <person name="Minto R.E."/>
            <person name="Hibbett D.S."/>
        </authorList>
    </citation>
    <scope>NUCLEOTIDE SEQUENCE [LARGE SCALE GENOMIC DNA]</scope>
    <source>
        <strain evidence="2 3">FP15055 ss-10</strain>
    </source>
</reference>
<evidence type="ECO:0000313" key="2">
    <source>
        <dbReference type="EMBL" id="KIY64600.1"/>
    </source>
</evidence>
<gene>
    <name evidence="2" type="ORF">CYLTODRAFT_492969</name>
</gene>
<evidence type="ECO:0000259" key="1">
    <source>
        <dbReference type="Pfam" id="PF24494"/>
    </source>
</evidence>
<feature type="domain" description="DUF7587" evidence="1">
    <location>
        <begin position="90"/>
        <end position="186"/>
    </location>
</feature>